<dbReference type="InterPro" id="IPR002575">
    <property type="entry name" value="Aminoglycoside_PTrfase"/>
</dbReference>
<comment type="caution">
    <text evidence="2">The sequence shown here is derived from an EMBL/GenBank/DDBJ whole genome shotgun (WGS) entry which is preliminary data.</text>
</comment>
<proteinExistence type="predicted"/>
<accession>A0AAN6F367</accession>
<evidence type="ECO:0000313" key="3">
    <source>
        <dbReference type="Proteomes" id="UP001161757"/>
    </source>
</evidence>
<dbReference type="AlphaFoldDB" id="A0AAN6F367"/>
<reference evidence="2" key="1">
    <citation type="submission" date="2023-01" db="EMBL/GenBank/DDBJ databases">
        <title>Exophiala dermititidis isolated from Cystic Fibrosis Patient.</title>
        <authorList>
            <person name="Kurbessoian T."/>
            <person name="Crocker A."/>
            <person name="Murante D."/>
            <person name="Hogan D.A."/>
            <person name="Stajich J.E."/>
        </authorList>
    </citation>
    <scope>NUCLEOTIDE SEQUENCE</scope>
    <source>
        <strain evidence="2">Ex8</strain>
    </source>
</reference>
<dbReference type="Pfam" id="PF01636">
    <property type="entry name" value="APH"/>
    <property type="match status" value="1"/>
</dbReference>
<dbReference type="InterPro" id="IPR011009">
    <property type="entry name" value="Kinase-like_dom_sf"/>
</dbReference>
<dbReference type="SUPFAM" id="SSF56112">
    <property type="entry name" value="Protein kinase-like (PK-like)"/>
    <property type="match status" value="1"/>
</dbReference>
<feature type="domain" description="Aminoglycoside phosphotransferase" evidence="1">
    <location>
        <begin position="69"/>
        <end position="250"/>
    </location>
</feature>
<evidence type="ECO:0000313" key="2">
    <source>
        <dbReference type="EMBL" id="KAJ8995888.1"/>
    </source>
</evidence>
<name>A0AAN6F367_EXODE</name>
<dbReference type="Proteomes" id="UP001161757">
    <property type="component" value="Unassembled WGS sequence"/>
</dbReference>
<protein>
    <recommendedName>
        <fullName evidence="1">Aminoglycoside phosphotransferase domain-containing protein</fullName>
    </recommendedName>
</protein>
<dbReference type="Gene3D" id="3.90.1200.10">
    <property type="match status" value="1"/>
</dbReference>
<evidence type="ECO:0000259" key="1">
    <source>
        <dbReference type="Pfam" id="PF01636"/>
    </source>
</evidence>
<organism evidence="2 3">
    <name type="scientific">Exophiala dermatitidis</name>
    <name type="common">Black yeast-like fungus</name>
    <name type="synonym">Wangiella dermatitidis</name>
    <dbReference type="NCBI Taxonomy" id="5970"/>
    <lineage>
        <taxon>Eukaryota</taxon>
        <taxon>Fungi</taxon>
        <taxon>Dikarya</taxon>
        <taxon>Ascomycota</taxon>
        <taxon>Pezizomycotina</taxon>
        <taxon>Eurotiomycetes</taxon>
        <taxon>Chaetothyriomycetidae</taxon>
        <taxon>Chaetothyriales</taxon>
        <taxon>Herpotrichiellaceae</taxon>
        <taxon>Exophiala</taxon>
    </lineage>
</organism>
<sequence length="351" mass="39878">MAAPPPAAQPLVGSYANPCLLEADLIKFFQQTTATRSDCDAVARELSGGDLYPVEIQGVCSYTVYAGRQFEYVVQFRLKSLQLRMETARLAKELYGSLAPDVTFKGVIGTEEDGKEPLFVYFMTRVTGITYLHFLLLNGMPWHSPQAVAWRRTLITDVARFFALTWKQPQPTEAAYRDQLRQKYLRELHMLLSALPERFHDIVRHCIDSIDAVFSLPMVLPHQDFRQGNIIVDELTCNLSGVVDWADTKICPFGLNLHHLEAITGKLHRKYGWVRFRDYDDLQTAFWYTFQQEVGALSQNTMAALSSARVMGFLLSEGFTGRLANQPEPMPIRDDAKGRESIITLESVLFR</sequence>
<dbReference type="EMBL" id="JAJGCB010000001">
    <property type="protein sequence ID" value="KAJ8995888.1"/>
    <property type="molecule type" value="Genomic_DNA"/>
</dbReference>
<gene>
    <name evidence="2" type="ORF">HRR80_000638</name>
</gene>